<dbReference type="GO" id="GO:0008233">
    <property type="term" value="F:peptidase activity"/>
    <property type="evidence" value="ECO:0007669"/>
    <property type="project" value="UniProtKB-KW"/>
</dbReference>
<evidence type="ECO:0000313" key="5">
    <source>
        <dbReference type="Proteomes" id="UP001589833"/>
    </source>
</evidence>
<sequence length="268" mass="30122">MKDKDQFEDMEEQEEYIPKPEDFLFDEEETEEEVQKKKNKKTLFRFIGAAIAIILILQGANIWFNLFSLEQRELARTSDELSQQDHIMEYKEAVVTIQGNGGKGTGFAVHPEGYILTNHHVIHNRQPLAVIFPSGDMFHAEVLESNENLDVALLKVEGSEVPFLPLRIEDAAEHEKIYVIGNPLSQTQIVNEGEILNEEAPYQVLKISNAIFPGHSGSPVLSEGGEVVGVVYARTIPSIGSQEEGHGLAIPIERVFELIPDLYDLTRQ</sequence>
<dbReference type="InterPro" id="IPR009003">
    <property type="entry name" value="Peptidase_S1_PA"/>
</dbReference>
<keyword evidence="4" id="KW-0645">Protease</keyword>
<protein>
    <submittedName>
        <fullName evidence="4">Serine protease</fullName>
    </submittedName>
</protein>
<evidence type="ECO:0000256" key="2">
    <source>
        <dbReference type="SAM" id="MobiDB-lite"/>
    </source>
</evidence>
<dbReference type="Pfam" id="PF13365">
    <property type="entry name" value="Trypsin_2"/>
    <property type="match status" value="1"/>
</dbReference>
<dbReference type="GO" id="GO:0006508">
    <property type="term" value="P:proteolysis"/>
    <property type="evidence" value="ECO:0007669"/>
    <property type="project" value="UniProtKB-KW"/>
</dbReference>
<dbReference type="Proteomes" id="UP001589833">
    <property type="component" value="Unassembled WGS sequence"/>
</dbReference>
<dbReference type="Gene3D" id="2.40.10.10">
    <property type="entry name" value="Trypsin-like serine proteases"/>
    <property type="match status" value="2"/>
</dbReference>
<evidence type="ECO:0000256" key="1">
    <source>
        <dbReference type="ARBA" id="ARBA00022825"/>
    </source>
</evidence>
<reference evidence="4 5" key="1">
    <citation type="submission" date="2024-09" db="EMBL/GenBank/DDBJ databases">
        <authorList>
            <person name="Sun Q."/>
            <person name="Mori K."/>
        </authorList>
    </citation>
    <scope>NUCLEOTIDE SEQUENCE [LARGE SCALE GENOMIC DNA]</scope>
    <source>
        <strain evidence="4 5">NCAIM B.02301</strain>
    </source>
</reference>
<dbReference type="PRINTS" id="PR00834">
    <property type="entry name" value="PROTEASES2C"/>
</dbReference>
<gene>
    <name evidence="4" type="ORF">ACFFH4_11685</name>
</gene>
<dbReference type="InterPro" id="IPR001940">
    <property type="entry name" value="Peptidase_S1C"/>
</dbReference>
<keyword evidence="3" id="KW-0812">Transmembrane</keyword>
<dbReference type="SUPFAM" id="SSF50494">
    <property type="entry name" value="Trypsin-like serine proteases"/>
    <property type="match status" value="1"/>
</dbReference>
<comment type="caution">
    <text evidence="4">The sequence shown here is derived from an EMBL/GenBank/DDBJ whole genome shotgun (WGS) entry which is preliminary data.</text>
</comment>
<keyword evidence="1" id="KW-0720">Serine protease</keyword>
<feature type="transmembrane region" description="Helical" evidence="3">
    <location>
        <begin position="43"/>
        <end position="64"/>
    </location>
</feature>
<keyword evidence="3" id="KW-1133">Transmembrane helix</keyword>
<keyword evidence="1" id="KW-0378">Hydrolase</keyword>
<proteinExistence type="predicted"/>
<keyword evidence="3" id="KW-0472">Membrane</keyword>
<dbReference type="PANTHER" id="PTHR43019:SF23">
    <property type="entry name" value="PROTEASE DO-LIKE 5, CHLOROPLASTIC"/>
    <property type="match status" value="1"/>
</dbReference>
<accession>A0ABV6NG29</accession>
<evidence type="ECO:0000256" key="3">
    <source>
        <dbReference type="SAM" id="Phobius"/>
    </source>
</evidence>
<dbReference type="RefSeq" id="WP_273845664.1">
    <property type="nucleotide sequence ID" value="NZ_JAQQWT010000014.1"/>
</dbReference>
<dbReference type="EMBL" id="JBHLTR010000016">
    <property type="protein sequence ID" value="MFC0559708.1"/>
    <property type="molecule type" value="Genomic_DNA"/>
</dbReference>
<dbReference type="InterPro" id="IPR043504">
    <property type="entry name" value="Peptidase_S1_PA_chymotrypsin"/>
</dbReference>
<organism evidence="4 5">
    <name type="scientific">Halalkalibacter alkalisediminis</name>
    <dbReference type="NCBI Taxonomy" id="935616"/>
    <lineage>
        <taxon>Bacteria</taxon>
        <taxon>Bacillati</taxon>
        <taxon>Bacillota</taxon>
        <taxon>Bacilli</taxon>
        <taxon>Bacillales</taxon>
        <taxon>Bacillaceae</taxon>
        <taxon>Halalkalibacter</taxon>
    </lineage>
</organism>
<name>A0ABV6NG29_9BACI</name>
<evidence type="ECO:0000313" key="4">
    <source>
        <dbReference type="EMBL" id="MFC0559708.1"/>
    </source>
</evidence>
<keyword evidence="5" id="KW-1185">Reference proteome</keyword>
<dbReference type="PANTHER" id="PTHR43019">
    <property type="entry name" value="SERINE ENDOPROTEASE DEGS"/>
    <property type="match status" value="1"/>
</dbReference>
<feature type="region of interest" description="Disordered" evidence="2">
    <location>
        <begin position="1"/>
        <end position="20"/>
    </location>
</feature>